<accession>A0A2T2WVE5</accession>
<evidence type="ECO:0000313" key="2">
    <source>
        <dbReference type="Proteomes" id="UP000242699"/>
    </source>
</evidence>
<proteinExistence type="predicted"/>
<name>A0A2T2WVE5_9FIRM</name>
<reference evidence="1 2" key="1">
    <citation type="journal article" date="2014" name="BMC Genomics">
        <title>Comparison of environmental and isolate Sulfobacillus genomes reveals diverse carbon, sulfur, nitrogen, and hydrogen metabolisms.</title>
        <authorList>
            <person name="Justice N.B."/>
            <person name="Norman A."/>
            <person name="Brown C.T."/>
            <person name="Singh A."/>
            <person name="Thomas B.C."/>
            <person name="Banfield J.F."/>
        </authorList>
    </citation>
    <scope>NUCLEOTIDE SEQUENCE [LARGE SCALE GENOMIC DNA]</scope>
    <source>
        <strain evidence="1">AMDSBA1</strain>
    </source>
</reference>
<protein>
    <submittedName>
        <fullName evidence="1">Uncharacterized protein</fullName>
    </submittedName>
</protein>
<organism evidence="1 2">
    <name type="scientific">Sulfobacillus benefaciens</name>
    <dbReference type="NCBI Taxonomy" id="453960"/>
    <lineage>
        <taxon>Bacteria</taxon>
        <taxon>Bacillati</taxon>
        <taxon>Bacillota</taxon>
        <taxon>Clostridia</taxon>
        <taxon>Eubacteriales</taxon>
        <taxon>Clostridiales Family XVII. Incertae Sedis</taxon>
        <taxon>Sulfobacillus</taxon>
    </lineage>
</organism>
<dbReference type="AlphaFoldDB" id="A0A2T2WVE5"/>
<dbReference type="Proteomes" id="UP000242699">
    <property type="component" value="Unassembled WGS sequence"/>
</dbReference>
<comment type="caution">
    <text evidence="1">The sequence shown here is derived from an EMBL/GenBank/DDBJ whole genome shotgun (WGS) entry which is preliminary data.</text>
</comment>
<sequence>MRSRFRTETVRPNWYRMTQAQKALYQARPWWIAWGRADSAGYYLGSAFHPWRSPQESQDWWTWRPGGNRQRTLQSLLARWGERPEWLLCITQPFYEFARRDIGWMHWDDVGWNPGGALLRWVQQWPVDHGQFVVPQSALRIPGIADAAPWMPLVPVGEPVALSTWYAQGLDRGLTVPPSTSWALLVLSQCLMLQALGGGYFDRAETAAPRWADAYDGFQPVVGREPMS</sequence>
<dbReference type="EMBL" id="PXYT01000040">
    <property type="protein sequence ID" value="PSR26196.1"/>
    <property type="molecule type" value="Genomic_DNA"/>
</dbReference>
<gene>
    <name evidence="1" type="ORF">C7B43_14640</name>
</gene>
<evidence type="ECO:0000313" key="1">
    <source>
        <dbReference type="EMBL" id="PSR26196.1"/>
    </source>
</evidence>